<gene>
    <name evidence="2" type="ORF">G7026_09325</name>
</gene>
<accession>A0ABR5Z050</accession>
<evidence type="ECO:0000313" key="3">
    <source>
        <dbReference type="Proteomes" id="UP000786387"/>
    </source>
</evidence>
<proteinExistence type="inferred from homology"/>
<dbReference type="PANTHER" id="PTHR43300:SF11">
    <property type="entry name" value="ACETYLTRANSFERASE RV3034C-RELATED"/>
    <property type="match status" value="1"/>
</dbReference>
<evidence type="ECO:0000256" key="1">
    <source>
        <dbReference type="ARBA" id="ARBA00007274"/>
    </source>
</evidence>
<dbReference type="Gene3D" id="2.160.10.10">
    <property type="entry name" value="Hexapeptide repeat proteins"/>
    <property type="match status" value="1"/>
</dbReference>
<dbReference type="InterPro" id="IPR001451">
    <property type="entry name" value="Hexapep"/>
</dbReference>
<protein>
    <submittedName>
        <fullName evidence="2">CatB-related O-acetyltransferase</fullName>
    </submittedName>
</protein>
<evidence type="ECO:0000313" key="2">
    <source>
        <dbReference type="EMBL" id="MBA1273555.1"/>
    </source>
</evidence>
<dbReference type="Pfam" id="PF00132">
    <property type="entry name" value="Hexapep"/>
    <property type="match status" value="1"/>
</dbReference>
<dbReference type="SUPFAM" id="SSF51161">
    <property type="entry name" value="Trimeric LpxA-like enzymes"/>
    <property type="match status" value="1"/>
</dbReference>
<dbReference type="InterPro" id="IPR011004">
    <property type="entry name" value="Trimer_LpxA-like_sf"/>
</dbReference>
<dbReference type="CDD" id="cd03349">
    <property type="entry name" value="LbH_XAT"/>
    <property type="match status" value="1"/>
</dbReference>
<reference evidence="2 3" key="1">
    <citation type="submission" date="2020-02" db="EMBL/GenBank/DDBJ databases">
        <title>Synteny-based analysis reveals conserved mechanism for high triclosan tolerance in Pseudomonas, as well as instances of horizontal transfer.</title>
        <authorList>
            <person name="Mcfarland A.G."/>
            <person name="Bertucci H.K."/>
            <person name="Litmann E."/>
            <person name="Shen J."/>
            <person name="Huttenhower C."/>
            <person name="Hartmann E.M."/>
        </authorList>
    </citation>
    <scope>NUCLEOTIDE SEQUENCE [LARGE SCALE GENOMIC DNA]</scope>
    <source>
        <strain evidence="2 3">115A1</strain>
    </source>
</reference>
<sequence length="206" mass="23231">MGWLSRYKKKQVKQRIEKDLSRFEQGPALFRFRYPDYEIGEGSYGVPDVRDFGDGSTLRIGSYTSIAADVRILLGGNHRIDWLSTFPFPAMFEEVSNIDYNGTRGDVVVGSDVWLCTGCIVLSGVTIGHGAVVAAGAIVTRDVEPYSVVAGNPARHLRWRFDAEHRDALLASQWWSWPEREIRSVAKLLCSNDITAFMEYVARRTH</sequence>
<comment type="similarity">
    <text evidence="1">Belongs to the transferase hexapeptide repeat family.</text>
</comment>
<name>A0ABR5Z050_9GAMM</name>
<comment type="caution">
    <text evidence="2">The sequence shown here is derived from an EMBL/GenBank/DDBJ whole genome shotgun (WGS) entry which is preliminary data.</text>
</comment>
<organism evidence="2 3">
    <name type="scientific">Stutzerimonas azotifigens</name>
    <dbReference type="NCBI Taxonomy" id="291995"/>
    <lineage>
        <taxon>Bacteria</taxon>
        <taxon>Pseudomonadati</taxon>
        <taxon>Pseudomonadota</taxon>
        <taxon>Gammaproteobacteria</taxon>
        <taxon>Pseudomonadales</taxon>
        <taxon>Pseudomonadaceae</taxon>
        <taxon>Stutzerimonas</taxon>
    </lineage>
</organism>
<dbReference type="RefSeq" id="WP_181070491.1">
    <property type="nucleotide sequence ID" value="NZ_JAAMRF010000004.1"/>
</dbReference>
<dbReference type="PANTHER" id="PTHR43300">
    <property type="entry name" value="ACETYLTRANSFERASE"/>
    <property type="match status" value="1"/>
</dbReference>
<dbReference type="InterPro" id="IPR050179">
    <property type="entry name" value="Trans_hexapeptide_repeat"/>
</dbReference>
<dbReference type="Proteomes" id="UP000786387">
    <property type="component" value="Unassembled WGS sequence"/>
</dbReference>
<keyword evidence="3" id="KW-1185">Reference proteome</keyword>
<dbReference type="EMBL" id="JAAMRF010000004">
    <property type="protein sequence ID" value="MBA1273555.1"/>
    <property type="molecule type" value="Genomic_DNA"/>
</dbReference>